<evidence type="ECO:0000256" key="5">
    <source>
        <dbReference type="RuleBase" id="RU365015"/>
    </source>
</evidence>
<dbReference type="EC" id="3.2.1.26" evidence="4"/>
<dbReference type="SUPFAM" id="SSF49899">
    <property type="entry name" value="Concanavalin A-like lectins/glucanases"/>
    <property type="match status" value="1"/>
</dbReference>
<proteinExistence type="inferred from homology"/>
<dbReference type="CDD" id="cd08996">
    <property type="entry name" value="GH32_FFase"/>
    <property type="match status" value="1"/>
</dbReference>
<evidence type="ECO:0000256" key="3">
    <source>
        <dbReference type="ARBA" id="ARBA00023295"/>
    </source>
</evidence>
<dbReference type="SUPFAM" id="SSF75005">
    <property type="entry name" value="Arabinanase/levansucrase/invertase"/>
    <property type="match status" value="1"/>
</dbReference>
<dbReference type="InterPro" id="IPR013320">
    <property type="entry name" value="ConA-like_dom_sf"/>
</dbReference>
<dbReference type="InterPro" id="IPR023296">
    <property type="entry name" value="Glyco_hydro_beta-prop_sf"/>
</dbReference>
<comment type="pathway">
    <text evidence="5">Glycan biosynthesis; sucrose metabolism.</text>
</comment>
<dbReference type="GO" id="GO:0005985">
    <property type="term" value="P:sucrose metabolic process"/>
    <property type="evidence" value="ECO:0007669"/>
    <property type="project" value="UniProtKB-UniPathway"/>
</dbReference>
<evidence type="ECO:0000313" key="8">
    <source>
        <dbReference type="EMBL" id="VEA73227.1"/>
    </source>
</evidence>
<reference evidence="8 9" key="1">
    <citation type="submission" date="2018-12" db="EMBL/GenBank/DDBJ databases">
        <authorList>
            <consortium name="Pathogen Informatics"/>
        </authorList>
    </citation>
    <scope>NUCLEOTIDE SEQUENCE [LARGE SCALE GENOMIC DNA]</scope>
    <source>
        <strain evidence="8 9">NCTC9419</strain>
    </source>
</reference>
<feature type="domain" description="Glycosyl hydrolase family 32 N-terminal" evidence="6">
    <location>
        <begin position="28"/>
        <end position="330"/>
    </location>
</feature>
<organism evidence="8 9">
    <name type="scientific">Serratia rubidaea</name>
    <name type="common">Serratia marinorubra</name>
    <dbReference type="NCBI Taxonomy" id="61652"/>
    <lineage>
        <taxon>Bacteria</taxon>
        <taxon>Pseudomonadati</taxon>
        <taxon>Pseudomonadota</taxon>
        <taxon>Gammaproteobacteria</taxon>
        <taxon>Enterobacterales</taxon>
        <taxon>Yersiniaceae</taxon>
        <taxon>Serratia</taxon>
    </lineage>
</organism>
<dbReference type="SMART" id="SM00640">
    <property type="entry name" value="Glyco_32"/>
    <property type="match status" value="1"/>
</dbReference>
<comment type="function">
    <text evidence="5">Enables the bacterium to metabolize sucrose as a sole carbon source.</text>
</comment>
<comment type="catalytic activity">
    <reaction evidence="4">
        <text>Hydrolysis of terminal non-reducing beta-D-fructofuranoside residues in beta-D-fructofuranosides.</text>
        <dbReference type="EC" id="3.2.1.26"/>
    </reaction>
</comment>
<dbReference type="Pfam" id="PF00251">
    <property type="entry name" value="Glyco_hydro_32N"/>
    <property type="match status" value="1"/>
</dbReference>
<dbReference type="Pfam" id="PF08244">
    <property type="entry name" value="Glyco_hydro_32C"/>
    <property type="match status" value="1"/>
</dbReference>
<dbReference type="InterPro" id="IPR051214">
    <property type="entry name" value="GH32_Enzymes"/>
</dbReference>
<evidence type="ECO:0000256" key="2">
    <source>
        <dbReference type="ARBA" id="ARBA00022801"/>
    </source>
</evidence>
<dbReference type="InterPro" id="IPR013148">
    <property type="entry name" value="Glyco_hydro_32_N"/>
</dbReference>
<dbReference type="NCBIfam" id="TIGR01322">
    <property type="entry name" value="scrB_fam"/>
    <property type="match status" value="1"/>
</dbReference>
<dbReference type="Gene3D" id="2.60.120.560">
    <property type="entry name" value="Exo-inulinase, domain 1"/>
    <property type="match status" value="1"/>
</dbReference>
<name>A0A3S4H9Z8_SERRU</name>
<evidence type="ECO:0000259" key="6">
    <source>
        <dbReference type="Pfam" id="PF00251"/>
    </source>
</evidence>
<keyword evidence="5" id="KW-0119">Carbohydrate metabolism</keyword>
<evidence type="ECO:0000256" key="4">
    <source>
        <dbReference type="RuleBase" id="RU362110"/>
    </source>
</evidence>
<sequence length="480" mass="54202">MKELLAQANHAVEKLRAARQDDLYPRFHLAAQAGWINDPNGLICIDGVYHAFYQHHPFDEHWGPMHWGHATSRDLVHWQHQPIALAPGDADDRDGCFSGCAVDDHGVLTLLYTGHVWLGEPGDDSQLREVQCLATSEDGIHFTKHGAVLTPPEGIMHFRDPKVWQQDGQWWMVIGAKEHDLGQVRLYRSDDLRNWRFERVLAAAEHARQGYMWECPDFFPLGERQLLVFSPQGLAAQGYRYRNRFQSGYLLGNWQPDGAFTVTQPFSELDAGHDFYAPQTFTAADGRRLLFGWMDMWESPMPSKAHGWAGALTLPRELSLGADGQLRMQPARELTALRGAVRQFDAVRCRNQRLPLEDELHELQLTLDTADSDAERYGISLGGAARLYVDNQAHRLVLERFSDDPALCGCRSVPLPAGVSLQLRLFIDRSSLEVFVNDGEACLTSRIYPLDGDRRLNLFAEGGAAYFSAIAGWTLDSIWR</sequence>
<accession>A0A3S4H9Z8</accession>
<dbReference type="AlphaFoldDB" id="A0A3S4H9Z8"/>
<comment type="subcellular location">
    <subcellularLocation>
        <location evidence="5">Cytoplasm</location>
    </subcellularLocation>
</comment>
<dbReference type="InterPro" id="IPR013189">
    <property type="entry name" value="Glyco_hydro_32_C"/>
</dbReference>
<gene>
    <name evidence="8" type="primary">sacA</name>
    <name evidence="8" type="ORF">NCTC9419_04855</name>
</gene>
<dbReference type="EMBL" id="LR134155">
    <property type="protein sequence ID" value="VEA73227.1"/>
    <property type="molecule type" value="Genomic_DNA"/>
</dbReference>
<dbReference type="UniPathway" id="UPA00238"/>
<dbReference type="PANTHER" id="PTHR43101:SF1">
    <property type="entry name" value="BETA-FRUCTOSIDASE"/>
    <property type="match status" value="1"/>
</dbReference>
<dbReference type="GO" id="GO:0005737">
    <property type="term" value="C:cytoplasm"/>
    <property type="evidence" value="ECO:0007669"/>
    <property type="project" value="UniProtKB-SubCell"/>
</dbReference>
<keyword evidence="3 4" id="KW-0326">Glycosidase</keyword>
<dbReference type="Proteomes" id="UP000271603">
    <property type="component" value="Chromosome"/>
</dbReference>
<dbReference type="PANTHER" id="PTHR43101">
    <property type="entry name" value="BETA-FRUCTOSIDASE"/>
    <property type="match status" value="1"/>
</dbReference>
<dbReference type="STRING" id="61652.AXX16_3221"/>
<dbReference type="Gene3D" id="2.115.10.20">
    <property type="entry name" value="Glycosyl hydrolase domain, family 43"/>
    <property type="match status" value="1"/>
</dbReference>
<evidence type="ECO:0000259" key="7">
    <source>
        <dbReference type="Pfam" id="PF08244"/>
    </source>
</evidence>
<comment type="similarity">
    <text evidence="1 4">Belongs to the glycosyl hydrolase 32 family.</text>
</comment>
<evidence type="ECO:0000256" key="1">
    <source>
        <dbReference type="ARBA" id="ARBA00009902"/>
    </source>
</evidence>
<keyword evidence="5" id="KW-0963">Cytoplasm</keyword>
<dbReference type="GO" id="GO:0004564">
    <property type="term" value="F:beta-fructofuranosidase activity"/>
    <property type="evidence" value="ECO:0007669"/>
    <property type="project" value="UniProtKB-EC"/>
</dbReference>
<evidence type="ECO:0000313" key="9">
    <source>
        <dbReference type="Proteomes" id="UP000271603"/>
    </source>
</evidence>
<dbReference type="InterPro" id="IPR006232">
    <property type="entry name" value="Suc6P_hydrolase"/>
</dbReference>
<keyword evidence="2 4" id="KW-0378">Hydrolase</keyword>
<feature type="domain" description="Glycosyl hydrolase family 32 C-terminal" evidence="7">
    <location>
        <begin position="333"/>
        <end position="470"/>
    </location>
</feature>
<protein>
    <recommendedName>
        <fullName evidence="4">Sucrose-6-phosphate hydrolase</fullName>
        <ecNumber evidence="4">3.2.1.26</ecNumber>
    </recommendedName>
    <alternativeName>
        <fullName evidence="5">Invertase</fullName>
    </alternativeName>
</protein>
<dbReference type="InterPro" id="IPR001362">
    <property type="entry name" value="Glyco_hydro_32"/>
</dbReference>